<keyword evidence="3" id="KW-1185">Reference proteome</keyword>
<evidence type="ECO:0000313" key="2">
    <source>
        <dbReference type="EMBL" id="GFY53379.1"/>
    </source>
</evidence>
<protein>
    <submittedName>
        <fullName evidence="2">Uncharacterized protein</fullName>
    </submittedName>
</protein>
<dbReference type="AlphaFoldDB" id="A0A8X6XHP6"/>
<reference evidence="2" key="1">
    <citation type="submission" date="2020-08" db="EMBL/GenBank/DDBJ databases">
        <title>Multicomponent nature underlies the extraordinary mechanical properties of spider dragline silk.</title>
        <authorList>
            <person name="Kono N."/>
            <person name="Nakamura H."/>
            <person name="Mori M."/>
            <person name="Yoshida Y."/>
            <person name="Ohtoshi R."/>
            <person name="Malay A.D."/>
            <person name="Moran D.A.P."/>
            <person name="Tomita M."/>
            <person name="Numata K."/>
            <person name="Arakawa K."/>
        </authorList>
    </citation>
    <scope>NUCLEOTIDE SEQUENCE</scope>
</reference>
<proteinExistence type="predicted"/>
<evidence type="ECO:0000256" key="1">
    <source>
        <dbReference type="SAM" id="MobiDB-lite"/>
    </source>
</evidence>
<accession>A0A8X6XHP6</accession>
<sequence length="151" mass="17164">MSVQSGFPNYLGGPHKNSMHGRNLPTPALREGTLPAQSEVKRLRFVCFIIPVSVCFGWERNDLCFRIGSDRHHNVPNGIFFLTSSGRRYIDPSRADTLHPSPFYIAIGFQLFFSKKITNTTVEMRTSLKKTDNSRGGIIYLFSNCHLLRRS</sequence>
<dbReference type="Proteomes" id="UP000886998">
    <property type="component" value="Unassembled WGS sequence"/>
</dbReference>
<name>A0A8X6XHP6_9ARAC</name>
<dbReference type="EMBL" id="BMAV01009234">
    <property type="protein sequence ID" value="GFY53379.1"/>
    <property type="molecule type" value="Genomic_DNA"/>
</dbReference>
<gene>
    <name evidence="2" type="ORF">TNIN_196921</name>
</gene>
<evidence type="ECO:0000313" key="3">
    <source>
        <dbReference type="Proteomes" id="UP000886998"/>
    </source>
</evidence>
<feature type="region of interest" description="Disordered" evidence="1">
    <location>
        <begin position="1"/>
        <end position="30"/>
    </location>
</feature>
<comment type="caution">
    <text evidence="2">The sequence shown here is derived from an EMBL/GenBank/DDBJ whole genome shotgun (WGS) entry which is preliminary data.</text>
</comment>
<organism evidence="2 3">
    <name type="scientific">Trichonephila inaurata madagascariensis</name>
    <dbReference type="NCBI Taxonomy" id="2747483"/>
    <lineage>
        <taxon>Eukaryota</taxon>
        <taxon>Metazoa</taxon>
        <taxon>Ecdysozoa</taxon>
        <taxon>Arthropoda</taxon>
        <taxon>Chelicerata</taxon>
        <taxon>Arachnida</taxon>
        <taxon>Araneae</taxon>
        <taxon>Araneomorphae</taxon>
        <taxon>Entelegynae</taxon>
        <taxon>Araneoidea</taxon>
        <taxon>Nephilidae</taxon>
        <taxon>Trichonephila</taxon>
        <taxon>Trichonephila inaurata</taxon>
    </lineage>
</organism>